<name>A0A9P0CSN4_9CUCU</name>
<accession>A0A9P0CSN4</accession>
<protein>
    <submittedName>
        <fullName evidence="1">Uncharacterized protein</fullName>
    </submittedName>
</protein>
<dbReference type="EMBL" id="OV651814">
    <property type="protein sequence ID" value="CAH1105508.1"/>
    <property type="molecule type" value="Genomic_DNA"/>
</dbReference>
<evidence type="ECO:0000313" key="2">
    <source>
        <dbReference type="Proteomes" id="UP001153636"/>
    </source>
</evidence>
<keyword evidence="2" id="KW-1185">Reference proteome</keyword>
<dbReference type="OrthoDB" id="6768045at2759"/>
<reference evidence="1" key="1">
    <citation type="submission" date="2022-01" db="EMBL/GenBank/DDBJ databases">
        <authorList>
            <person name="King R."/>
        </authorList>
    </citation>
    <scope>NUCLEOTIDE SEQUENCE</scope>
</reference>
<gene>
    <name evidence="1" type="ORF">PSYICH_LOCUS7817</name>
</gene>
<proteinExistence type="predicted"/>
<sequence>MNTLSSYKHDYGPLPSEVSSAIKPIYEELSKEELLERCAGGFTQNNTESLNQLIWKITSKILPAGSKIVEIAAFVAAGTFNEGVLDLLLFMHGMDLMLARNSHEYA</sequence>
<dbReference type="Proteomes" id="UP001153636">
    <property type="component" value="Chromosome 2"/>
</dbReference>
<dbReference type="AlphaFoldDB" id="A0A9P0CSN4"/>
<organism evidence="1 2">
    <name type="scientific">Psylliodes chrysocephalus</name>
    <dbReference type="NCBI Taxonomy" id="3402493"/>
    <lineage>
        <taxon>Eukaryota</taxon>
        <taxon>Metazoa</taxon>
        <taxon>Ecdysozoa</taxon>
        <taxon>Arthropoda</taxon>
        <taxon>Hexapoda</taxon>
        <taxon>Insecta</taxon>
        <taxon>Pterygota</taxon>
        <taxon>Neoptera</taxon>
        <taxon>Endopterygota</taxon>
        <taxon>Coleoptera</taxon>
        <taxon>Polyphaga</taxon>
        <taxon>Cucujiformia</taxon>
        <taxon>Chrysomeloidea</taxon>
        <taxon>Chrysomelidae</taxon>
        <taxon>Galerucinae</taxon>
        <taxon>Alticini</taxon>
        <taxon>Psylliodes</taxon>
    </lineage>
</organism>
<evidence type="ECO:0000313" key="1">
    <source>
        <dbReference type="EMBL" id="CAH1105508.1"/>
    </source>
</evidence>